<accession>A0A1F7SIM6</accession>
<dbReference type="GO" id="GO:0030976">
    <property type="term" value="F:thiamine pyrophosphate binding"/>
    <property type="evidence" value="ECO:0007669"/>
    <property type="project" value="InterPro"/>
</dbReference>
<dbReference type="GO" id="GO:0045333">
    <property type="term" value="P:cellular respiration"/>
    <property type="evidence" value="ECO:0007669"/>
    <property type="project" value="UniProtKB-ARBA"/>
</dbReference>
<dbReference type="Pfam" id="PF02775">
    <property type="entry name" value="TPP_enzyme_C"/>
    <property type="match status" value="1"/>
</dbReference>
<name>A0A1F7SIM6_9BACT</name>
<dbReference type="SUPFAM" id="SSF52518">
    <property type="entry name" value="Thiamin diphosphate-binding fold (THDP-binding)"/>
    <property type="match status" value="1"/>
</dbReference>
<dbReference type="GO" id="GO:0000287">
    <property type="term" value="F:magnesium ion binding"/>
    <property type="evidence" value="ECO:0007669"/>
    <property type="project" value="InterPro"/>
</dbReference>
<evidence type="ECO:0000256" key="2">
    <source>
        <dbReference type="ARBA" id="ARBA00023052"/>
    </source>
</evidence>
<keyword evidence="1" id="KW-0560">Oxidoreductase</keyword>
<dbReference type="PANTHER" id="PTHR48084:SF4">
    <property type="entry name" value="2-OXOGLUTARATE OXIDOREDUCTASE SUBUNIT KORB"/>
    <property type="match status" value="1"/>
</dbReference>
<sequence length="205" mass="21719">MNLKSHIIPTFCPGCNNFLLFAGIQQAIEQLQIPKENLVLVFDIGCIGNMADFFSTYGIHSLHGRCIPTAIGVKLANPKLIVIAIGGDGGIYGEGMGHLVAAARANSDISVLVSNNQLYSLTTGQTSPTTPKGAKTKSTPLGTPNLPVEPISFLKAINPNLLVESIDGRQPQLVVDSIKKSLTHSGLSLLDLRQVCVTFGKQLAS</sequence>
<dbReference type="InterPro" id="IPR000399">
    <property type="entry name" value="TPP-bd_CS"/>
</dbReference>
<dbReference type="Gene3D" id="3.40.50.970">
    <property type="match status" value="1"/>
</dbReference>
<dbReference type="InterPro" id="IPR051457">
    <property type="entry name" value="2-oxoacid:Fd_oxidoreductase"/>
</dbReference>
<dbReference type="EMBL" id="MGDJ01000015">
    <property type="protein sequence ID" value="OGL53625.1"/>
    <property type="molecule type" value="Genomic_DNA"/>
</dbReference>
<dbReference type="InterPro" id="IPR029061">
    <property type="entry name" value="THDP-binding"/>
</dbReference>
<proteinExistence type="predicted"/>
<reference evidence="5 6" key="1">
    <citation type="journal article" date="2016" name="Nat. Commun.">
        <title>Thousands of microbial genomes shed light on interconnected biogeochemical processes in an aquifer system.</title>
        <authorList>
            <person name="Anantharaman K."/>
            <person name="Brown C.T."/>
            <person name="Hug L.A."/>
            <person name="Sharon I."/>
            <person name="Castelle C.J."/>
            <person name="Probst A.J."/>
            <person name="Thomas B.C."/>
            <person name="Singh A."/>
            <person name="Wilkins M.J."/>
            <person name="Karaoz U."/>
            <person name="Brodie E.L."/>
            <person name="Williams K.H."/>
            <person name="Hubbard S.S."/>
            <person name="Banfield J.F."/>
        </authorList>
    </citation>
    <scope>NUCLEOTIDE SEQUENCE [LARGE SCALE GENOMIC DNA]</scope>
</reference>
<dbReference type="PANTHER" id="PTHR48084">
    <property type="entry name" value="2-OXOGLUTARATE OXIDOREDUCTASE SUBUNIT KORB-RELATED"/>
    <property type="match status" value="1"/>
</dbReference>
<protein>
    <recommendedName>
        <fullName evidence="4">Thiamine pyrophosphate enzyme TPP-binding domain-containing protein</fullName>
    </recommendedName>
</protein>
<feature type="domain" description="Thiamine pyrophosphate enzyme TPP-binding" evidence="4">
    <location>
        <begin position="45"/>
        <end position="191"/>
    </location>
</feature>
<evidence type="ECO:0000259" key="4">
    <source>
        <dbReference type="Pfam" id="PF02775"/>
    </source>
</evidence>
<dbReference type="AlphaFoldDB" id="A0A1F7SIM6"/>
<dbReference type="InterPro" id="IPR011766">
    <property type="entry name" value="TPP_enzyme_TPP-bd"/>
</dbReference>
<organism evidence="5 6">
    <name type="scientific">Candidatus Shapirobacteria bacterium RBG_13_44_7</name>
    <dbReference type="NCBI Taxonomy" id="1802149"/>
    <lineage>
        <taxon>Bacteria</taxon>
        <taxon>Candidatus Shapironibacteriota</taxon>
    </lineage>
</organism>
<comment type="caution">
    <text evidence="5">The sequence shown here is derived from an EMBL/GenBank/DDBJ whole genome shotgun (WGS) entry which is preliminary data.</text>
</comment>
<keyword evidence="2" id="KW-0786">Thiamine pyrophosphate</keyword>
<evidence type="ECO:0000313" key="5">
    <source>
        <dbReference type="EMBL" id="OGL53625.1"/>
    </source>
</evidence>
<feature type="region of interest" description="Disordered" evidence="3">
    <location>
        <begin position="123"/>
        <end position="142"/>
    </location>
</feature>
<evidence type="ECO:0000256" key="3">
    <source>
        <dbReference type="SAM" id="MobiDB-lite"/>
    </source>
</evidence>
<dbReference type="PROSITE" id="PS00187">
    <property type="entry name" value="TPP_ENZYMES"/>
    <property type="match status" value="1"/>
</dbReference>
<evidence type="ECO:0000256" key="1">
    <source>
        <dbReference type="ARBA" id="ARBA00023002"/>
    </source>
</evidence>
<dbReference type="Proteomes" id="UP000185874">
    <property type="component" value="Unassembled WGS sequence"/>
</dbReference>
<evidence type="ECO:0000313" key="6">
    <source>
        <dbReference type="Proteomes" id="UP000185874"/>
    </source>
</evidence>
<gene>
    <name evidence="5" type="ORF">A3K55_01165</name>
</gene>
<dbReference type="GO" id="GO:0016625">
    <property type="term" value="F:oxidoreductase activity, acting on the aldehyde or oxo group of donors, iron-sulfur protein as acceptor"/>
    <property type="evidence" value="ECO:0007669"/>
    <property type="project" value="UniProtKB-ARBA"/>
</dbReference>